<keyword evidence="9" id="KW-0406">Ion transport</keyword>
<dbReference type="PANTHER" id="PTHR33619:SF3">
    <property type="entry name" value="POLYSACCHARIDE EXPORT PROTEIN GFCE-RELATED"/>
    <property type="match status" value="1"/>
</dbReference>
<accession>Q028C0</accession>
<evidence type="ECO:0000256" key="12">
    <source>
        <dbReference type="ARBA" id="ARBA00023139"/>
    </source>
</evidence>
<dbReference type="STRING" id="234267.Acid_1647"/>
<evidence type="ECO:0000256" key="5">
    <source>
        <dbReference type="ARBA" id="ARBA00022597"/>
    </source>
</evidence>
<dbReference type="InterPro" id="IPR054765">
    <property type="entry name" value="SLBB_dom"/>
</dbReference>
<gene>
    <name evidence="19" type="ordered locus">Acid_1647</name>
</gene>
<reference evidence="19" key="1">
    <citation type="submission" date="2006-10" db="EMBL/GenBank/DDBJ databases">
        <title>Complete sequence of Solibacter usitatus Ellin6076.</title>
        <authorList>
            <consortium name="US DOE Joint Genome Institute"/>
            <person name="Copeland A."/>
            <person name="Lucas S."/>
            <person name="Lapidus A."/>
            <person name="Barry K."/>
            <person name="Detter J.C."/>
            <person name="Glavina del Rio T."/>
            <person name="Hammon N."/>
            <person name="Israni S."/>
            <person name="Dalin E."/>
            <person name="Tice H."/>
            <person name="Pitluck S."/>
            <person name="Thompson L.S."/>
            <person name="Brettin T."/>
            <person name="Bruce D."/>
            <person name="Han C."/>
            <person name="Tapia R."/>
            <person name="Gilna P."/>
            <person name="Schmutz J."/>
            <person name="Larimer F."/>
            <person name="Land M."/>
            <person name="Hauser L."/>
            <person name="Kyrpides N."/>
            <person name="Mikhailova N."/>
            <person name="Janssen P.H."/>
            <person name="Kuske C.R."/>
            <person name="Richardson P."/>
        </authorList>
    </citation>
    <scope>NUCLEOTIDE SEQUENCE</scope>
    <source>
        <strain evidence="19">Ellin6076</strain>
    </source>
</reference>
<evidence type="ECO:0000256" key="15">
    <source>
        <dbReference type="SAM" id="MobiDB-lite"/>
    </source>
</evidence>
<evidence type="ECO:0000256" key="11">
    <source>
        <dbReference type="ARBA" id="ARBA00023136"/>
    </source>
</evidence>
<evidence type="ECO:0000256" key="8">
    <source>
        <dbReference type="ARBA" id="ARBA00023047"/>
    </source>
</evidence>
<evidence type="ECO:0000259" key="18">
    <source>
        <dbReference type="Pfam" id="PF22461"/>
    </source>
</evidence>
<keyword evidence="4" id="KW-1134">Transmembrane beta strand</keyword>
<keyword evidence="12" id="KW-0564">Palmitate</keyword>
<feature type="domain" description="Polysaccharide export protein N-terminal" evidence="17">
    <location>
        <begin position="182"/>
        <end position="253"/>
    </location>
</feature>
<dbReference type="KEGG" id="sus:Acid_1647"/>
<comment type="subcellular location">
    <subcellularLocation>
        <location evidence="1">Cell outer membrane</location>
        <topology evidence="1">Multi-pass membrane protein</topology>
    </subcellularLocation>
</comment>
<dbReference type="eggNOG" id="COG1596">
    <property type="taxonomic scope" value="Bacteria"/>
</dbReference>
<evidence type="ECO:0000256" key="2">
    <source>
        <dbReference type="ARBA" id="ARBA00009450"/>
    </source>
</evidence>
<sequence precursor="true">MRTATLILLLAVVPIFAAPQDRAKSKSEGTQNSAMPPGAAPRFEAIPASVTAGQATQLTWTVEGATSVNIQPVVGSVPASGSAPVTPGETTTYTLTAVLPSGNVTATTTVTVALAGPGTTPPSTELPSPATTSPSSMAVPAPSAATSAMPEAPKATAPTIDPTKMGAPRDGTTKPPAKVDDHAFILGAEDQIAISVYGSPEFSGSHMIRPDGKITLNFIGEVTATDLTPEQLSNEIKERIKKYIVDPDVSVQVLAVRSKKYFIQGEVGRTGEFPLTVPTRVLEALVNAGGFKDFANKKNIIIMRGTDMRGTQRIRFNYNEVIKGKHLEQNIYLQPGDIILVR</sequence>
<name>Q028C0_SOLUE</name>
<dbReference type="GO" id="GO:0015159">
    <property type="term" value="F:polysaccharide transmembrane transporter activity"/>
    <property type="evidence" value="ECO:0007669"/>
    <property type="project" value="InterPro"/>
</dbReference>
<evidence type="ECO:0000256" key="14">
    <source>
        <dbReference type="ARBA" id="ARBA00023288"/>
    </source>
</evidence>
<comment type="similarity">
    <text evidence="2">Belongs to the BexD/CtrA/VexA family.</text>
</comment>
<evidence type="ECO:0000256" key="10">
    <source>
        <dbReference type="ARBA" id="ARBA00023114"/>
    </source>
</evidence>
<evidence type="ECO:0000256" key="9">
    <source>
        <dbReference type="ARBA" id="ARBA00023065"/>
    </source>
</evidence>
<feature type="signal peptide" evidence="16">
    <location>
        <begin position="1"/>
        <end position="17"/>
    </location>
</feature>
<dbReference type="PANTHER" id="PTHR33619">
    <property type="entry name" value="POLYSACCHARIDE EXPORT PROTEIN GFCE-RELATED"/>
    <property type="match status" value="1"/>
</dbReference>
<keyword evidence="10" id="KW-0626">Porin</keyword>
<evidence type="ECO:0000256" key="6">
    <source>
        <dbReference type="ARBA" id="ARBA00022692"/>
    </source>
</evidence>
<evidence type="ECO:0000256" key="3">
    <source>
        <dbReference type="ARBA" id="ARBA00022448"/>
    </source>
</evidence>
<keyword evidence="8" id="KW-0625">Polysaccharide transport</keyword>
<keyword evidence="14" id="KW-0449">Lipoprotein</keyword>
<dbReference type="GO" id="GO:0006811">
    <property type="term" value="P:monoatomic ion transport"/>
    <property type="evidence" value="ECO:0007669"/>
    <property type="project" value="UniProtKB-KW"/>
</dbReference>
<dbReference type="EMBL" id="CP000473">
    <property type="protein sequence ID" value="ABJ82637.1"/>
    <property type="molecule type" value="Genomic_DNA"/>
</dbReference>
<dbReference type="Gene3D" id="3.10.560.10">
    <property type="entry name" value="Outer membrane lipoprotein wza domain like"/>
    <property type="match status" value="1"/>
</dbReference>
<feature type="region of interest" description="Disordered" evidence="15">
    <location>
        <begin position="21"/>
        <end position="40"/>
    </location>
</feature>
<dbReference type="GO" id="GO:0009279">
    <property type="term" value="C:cell outer membrane"/>
    <property type="evidence" value="ECO:0007669"/>
    <property type="project" value="UniProtKB-SubCell"/>
</dbReference>
<dbReference type="Pfam" id="PF22461">
    <property type="entry name" value="SLBB_2"/>
    <property type="match status" value="1"/>
</dbReference>
<evidence type="ECO:0000256" key="1">
    <source>
        <dbReference type="ARBA" id="ARBA00004571"/>
    </source>
</evidence>
<evidence type="ECO:0000256" key="7">
    <source>
        <dbReference type="ARBA" id="ARBA00022729"/>
    </source>
</evidence>
<keyword evidence="6" id="KW-0812">Transmembrane</keyword>
<keyword evidence="3" id="KW-0813">Transport</keyword>
<organism evidence="19">
    <name type="scientific">Solibacter usitatus (strain Ellin6076)</name>
    <dbReference type="NCBI Taxonomy" id="234267"/>
    <lineage>
        <taxon>Bacteria</taxon>
        <taxon>Pseudomonadati</taxon>
        <taxon>Acidobacteriota</taxon>
        <taxon>Terriglobia</taxon>
        <taxon>Bryobacterales</taxon>
        <taxon>Solibacteraceae</taxon>
        <taxon>Candidatus Solibacter</taxon>
    </lineage>
</organism>
<dbReference type="AlphaFoldDB" id="Q028C0"/>
<dbReference type="InParanoid" id="Q028C0"/>
<keyword evidence="11" id="KW-0472">Membrane</keyword>
<feature type="region of interest" description="Disordered" evidence="15">
    <location>
        <begin position="115"/>
        <end position="176"/>
    </location>
</feature>
<evidence type="ECO:0000256" key="4">
    <source>
        <dbReference type="ARBA" id="ARBA00022452"/>
    </source>
</evidence>
<keyword evidence="5" id="KW-0762">Sugar transport</keyword>
<evidence type="ECO:0000313" key="19">
    <source>
        <dbReference type="EMBL" id="ABJ82637.1"/>
    </source>
</evidence>
<proteinExistence type="inferred from homology"/>
<evidence type="ECO:0000259" key="17">
    <source>
        <dbReference type="Pfam" id="PF02563"/>
    </source>
</evidence>
<feature type="domain" description="SLBB" evidence="18">
    <location>
        <begin position="259"/>
        <end position="341"/>
    </location>
</feature>
<dbReference type="HOGENOM" id="CLU_811102_0_0_0"/>
<protein>
    <submittedName>
        <fullName evidence="19">Polysaccharide export protein</fullName>
    </submittedName>
</protein>
<dbReference type="GO" id="GO:0015288">
    <property type="term" value="F:porin activity"/>
    <property type="evidence" value="ECO:0007669"/>
    <property type="project" value="UniProtKB-KW"/>
</dbReference>
<dbReference type="Pfam" id="PF02563">
    <property type="entry name" value="Poly_export"/>
    <property type="match status" value="1"/>
</dbReference>
<evidence type="ECO:0000256" key="13">
    <source>
        <dbReference type="ARBA" id="ARBA00023237"/>
    </source>
</evidence>
<keyword evidence="13" id="KW-0998">Cell outer membrane</keyword>
<keyword evidence="7 16" id="KW-0732">Signal</keyword>
<dbReference type="GO" id="GO:0046930">
    <property type="term" value="C:pore complex"/>
    <property type="evidence" value="ECO:0007669"/>
    <property type="project" value="UniProtKB-KW"/>
</dbReference>
<feature type="chain" id="PRO_5004163184" evidence="16">
    <location>
        <begin position="18"/>
        <end position="342"/>
    </location>
</feature>
<dbReference type="InterPro" id="IPR003715">
    <property type="entry name" value="Poly_export_N"/>
</dbReference>
<evidence type="ECO:0000256" key="16">
    <source>
        <dbReference type="SAM" id="SignalP"/>
    </source>
</evidence>
<dbReference type="InterPro" id="IPR049712">
    <property type="entry name" value="Poly_export"/>
</dbReference>
<feature type="compositionally biased region" description="Low complexity" evidence="15">
    <location>
        <begin position="115"/>
        <end position="153"/>
    </location>
</feature>